<dbReference type="Gene3D" id="3.30.700.20">
    <property type="entry name" value="Hypothetical protein ph0010, domain 1"/>
    <property type="match status" value="1"/>
</dbReference>
<evidence type="ECO:0000313" key="4">
    <source>
        <dbReference type="Proteomes" id="UP000253970"/>
    </source>
</evidence>
<dbReference type="InterPro" id="IPR036071">
    <property type="entry name" value="AMMECR1_dom_sf"/>
</dbReference>
<dbReference type="Proteomes" id="UP000253970">
    <property type="component" value="Unassembled WGS sequence"/>
</dbReference>
<comment type="caution">
    <text evidence="2">The sequence shown here is derived from an EMBL/GenBank/DDBJ whole genome shotgun (WGS) entry which is preliminary data.</text>
</comment>
<dbReference type="InterPro" id="IPR002733">
    <property type="entry name" value="AMMECR1_domain"/>
</dbReference>
<dbReference type="GO" id="GO:0016702">
    <property type="term" value="F:oxidoreductase activity, acting on single donors with incorporation of molecular oxygen, incorporation of two atoms of oxygen"/>
    <property type="evidence" value="ECO:0007669"/>
    <property type="project" value="UniProtKB-ARBA"/>
</dbReference>
<sequence>MGIVAAYAVPHPPLAMPEVGRGQERAIQDTLDAYREVARRIAAHAPETVVVVSPHAPLFRDCFHLSTGDFDRGDMGRFGAWDSSMTVRYDGEMTAAIAACARKHTVPLCGSGMGGKDLDHATIVPLHFVNEAYSTYQVVRIGLSGLSPQTHLALGRCIAEAAADLDRSCVLIASGDLSHKLASDGPYGYAPQGPVFDRMVTALFDAGDLSGLLEIDETFGEEAAECGLRSFWIMAGALEGLPISHELLSYEGPFGVGYAVAAFEVQGSAGDGAVRTAVDRDEDRSGARDAAANDAPVDPYVALARASVEGFVRTGNPIAVPDGLPPELSDKRAGVFVSLHEHGELRGCIGTISPVTGSTAAEIVRNGVAAASEDPRFPAVRPDELDALSYSVDVLFTPMPVESIDQLDPARYGVIVTKGWKRGLLLPNLDGVDSAQQQVDIAKRKAGIDLFDDDVELERFEVVRHERGGEPRRG</sequence>
<name>A0A369MNR3_EGGLN</name>
<dbReference type="Gene3D" id="3.40.830.10">
    <property type="entry name" value="LigB-like"/>
    <property type="match status" value="1"/>
</dbReference>
<dbReference type="NCBIfam" id="TIGR04335">
    <property type="entry name" value="AmmeMemoSam_A"/>
    <property type="match status" value="1"/>
</dbReference>
<dbReference type="GO" id="GO:0008198">
    <property type="term" value="F:ferrous iron binding"/>
    <property type="evidence" value="ECO:0007669"/>
    <property type="project" value="InterPro"/>
</dbReference>
<accession>A0A369MNR3</accession>
<reference evidence="3" key="3">
    <citation type="submission" date="2019-06" db="EMBL/GenBank/DDBJ databases">
        <authorList>
            <person name="Bisanz J.E."/>
            <person name="Turnbaugh P.J."/>
        </authorList>
    </citation>
    <scope>NUCLEOTIDE SEQUENCE</scope>
    <source>
        <strain evidence="3">SECO-MT75m2</strain>
    </source>
</reference>
<proteinExistence type="predicted"/>
<dbReference type="AlphaFoldDB" id="A0A369MNR3"/>
<dbReference type="Pfam" id="PF02900">
    <property type="entry name" value="LigB"/>
    <property type="match status" value="1"/>
</dbReference>
<dbReference type="Pfam" id="PF01871">
    <property type="entry name" value="AMMECR1"/>
    <property type="match status" value="1"/>
</dbReference>
<dbReference type="Proteomes" id="UP000312594">
    <property type="component" value="Unassembled WGS sequence"/>
</dbReference>
<dbReference type="RefSeq" id="WP_114532692.1">
    <property type="nucleotide sequence ID" value="NZ_JADNER010000001.1"/>
</dbReference>
<dbReference type="InterPro" id="IPR023473">
    <property type="entry name" value="AMMECR1"/>
</dbReference>
<reference evidence="3 5" key="1">
    <citation type="journal article" date="2005" name="Appl. Environ. Microbiol.">
        <title>Intestinal bacterial communities that produce active estrogen-like compounds enterodiol and enterolactone in humans.</title>
        <authorList>
            <person name="Clavel T."/>
            <person name="Henderson G."/>
            <person name="Alpert C.A."/>
            <person name="Philippe C."/>
            <person name="Rigottier-Gois L."/>
            <person name="Dore J."/>
            <person name="Blaut M."/>
        </authorList>
    </citation>
    <scope>NUCLEOTIDE SEQUENCE [LARGE SCALE GENOMIC DNA]</scope>
    <source>
        <strain evidence="3 5">SECO-MT75m2</strain>
    </source>
</reference>
<dbReference type="PANTHER" id="PTHR13016">
    <property type="entry name" value="AMMECR1 HOMOLOG"/>
    <property type="match status" value="1"/>
</dbReference>
<evidence type="ECO:0000313" key="2">
    <source>
        <dbReference type="EMBL" id="RDB72836.1"/>
    </source>
</evidence>
<dbReference type="InterPro" id="IPR027485">
    <property type="entry name" value="AMMECR1_N"/>
</dbReference>
<dbReference type="SUPFAM" id="SSF143447">
    <property type="entry name" value="AMMECR1-like"/>
    <property type="match status" value="1"/>
</dbReference>
<dbReference type="CDD" id="cd07951">
    <property type="entry name" value="ED_3B_N_AMMECR1"/>
    <property type="match status" value="1"/>
</dbReference>
<evidence type="ECO:0000313" key="3">
    <source>
        <dbReference type="EMBL" id="TNU90251.1"/>
    </source>
</evidence>
<feature type="domain" description="AMMECR1" evidence="1">
    <location>
        <begin position="295"/>
        <end position="474"/>
    </location>
</feature>
<dbReference type="PROSITE" id="PS51112">
    <property type="entry name" value="AMMECR1"/>
    <property type="match status" value="1"/>
</dbReference>
<evidence type="ECO:0000259" key="1">
    <source>
        <dbReference type="PROSITE" id="PS51112"/>
    </source>
</evidence>
<dbReference type="PANTHER" id="PTHR13016:SF0">
    <property type="entry name" value="AMME SYNDROME CANDIDATE GENE 1 PROTEIN"/>
    <property type="match status" value="1"/>
</dbReference>
<dbReference type="EMBL" id="VEVP01000019">
    <property type="protein sequence ID" value="TNU90251.1"/>
    <property type="molecule type" value="Genomic_DNA"/>
</dbReference>
<protein>
    <submittedName>
        <fullName evidence="2">AmmeMemoRadiSam system protein A</fullName>
    </submittedName>
</protein>
<dbReference type="SUPFAM" id="SSF53213">
    <property type="entry name" value="LigB-like"/>
    <property type="match status" value="1"/>
</dbReference>
<dbReference type="EMBL" id="PPTU01000002">
    <property type="protein sequence ID" value="RDB72836.1"/>
    <property type="molecule type" value="Genomic_DNA"/>
</dbReference>
<reference evidence="2 4" key="2">
    <citation type="journal article" date="2018" name="Elife">
        <title>Discovery and characterization of a prevalent human gut bacterial enzyme sufficient for the inactivation of a family of plant toxins.</title>
        <authorList>
            <person name="Koppel N."/>
            <person name="Bisanz J.E."/>
            <person name="Pandelia M.E."/>
            <person name="Turnbaugh P.J."/>
            <person name="Balskus E.P."/>
        </authorList>
    </citation>
    <scope>NUCLEOTIDE SEQUENCE [LARGE SCALE GENOMIC DNA]</scope>
    <source>
        <strain evidence="2 4">W1 BHI 6</strain>
    </source>
</reference>
<gene>
    <name evidence="2" type="primary">amrA</name>
    <name evidence="2" type="ORF">C1875_02205</name>
    <name evidence="3" type="ORF">FIC87_09125</name>
</gene>
<evidence type="ECO:0000313" key="5">
    <source>
        <dbReference type="Proteomes" id="UP000312594"/>
    </source>
</evidence>
<organism evidence="2 4">
    <name type="scientific">Eggerthella lenta</name>
    <name type="common">Eubacterium lentum</name>
    <dbReference type="NCBI Taxonomy" id="84112"/>
    <lineage>
        <taxon>Bacteria</taxon>
        <taxon>Bacillati</taxon>
        <taxon>Actinomycetota</taxon>
        <taxon>Coriobacteriia</taxon>
        <taxon>Eggerthellales</taxon>
        <taxon>Eggerthellaceae</taxon>
        <taxon>Eggerthella</taxon>
    </lineage>
</organism>
<dbReference type="InterPro" id="IPR004183">
    <property type="entry name" value="Xdiol_dOase_suB"/>
</dbReference>
<dbReference type="InterPro" id="IPR027623">
    <property type="entry name" value="AmmeMemoSam_A"/>
</dbReference>